<dbReference type="NCBIfam" id="NF033379">
    <property type="entry name" value="FrucBisAld_I"/>
    <property type="match status" value="1"/>
</dbReference>
<dbReference type="InterPro" id="IPR000741">
    <property type="entry name" value="FBA_I"/>
</dbReference>
<evidence type="ECO:0000313" key="10">
    <source>
        <dbReference type="Proteomes" id="UP000239352"/>
    </source>
</evidence>
<dbReference type="GO" id="GO:0006096">
    <property type="term" value="P:glycolytic process"/>
    <property type="evidence" value="ECO:0007669"/>
    <property type="project" value="UniProtKB-UniPathway"/>
</dbReference>
<comment type="similarity">
    <text evidence="3">Belongs to the class I fructose-bisphosphate aldolase family.</text>
</comment>
<gene>
    <name evidence="9" type="ORF">CEP50_07395</name>
</gene>
<dbReference type="InterPro" id="IPR013785">
    <property type="entry name" value="Aldolase_TIM"/>
</dbReference>
<evidence type="ECO:0000256" key="7">
    <source>
        <dbReference type="ARBA" id="ARBA00029799"/>
    </source>
</evidence>
<proteinExistence type="inferred from homology"/>
<dbReference type="Proteomes" id="UP000239352">
    <property type="component" value="Unassembled WGS sequence"/>
</dbReference>
<dbReference type="FunFam" id="3.20.20.70:FF:000140">
    <property type="entry name" value="Fructose-bisphosphate aldolase"/>
    <property type="match status" value="1"/>
</dbReference>
<dbReference type="GO" id="GO:0004332">
    <property type="term" value="F:fructose-bisphosphate aldolase activity"/>
    <property type="evidence" value="ECO:0007669"/>
    <property type="project" value="UniProtKB-EC"/>
</dbReference>
<name>A0A2T0GY35_ACTMO</name>
<keyword evidence="10" id="KW-1185">Reference proteome</keyword>
<dbReference type="Pfam" id="PF00274">
    <property type="entry name" value="Glycolytic"/>
    <property type="match status" value="1"/>
</dbReference>
<evidence type="ECO:0000256" key="8">
    <source>
        <dbReference type="ARBA" id="ARBA00072515"/>
    </source>
</evidence>
<comment type="pathway">
    <text evidence="2">Carbohydrate degradation; glycolysis; D-glyceraldehyde 3-phosphate and glycerone phosphate from D-glucose: step 4/4.</text>
</comment>
<dbReference type="RefSeq" id="WP_106113193.1">
    <property type="nucleotide sequence ID" value="NZ_PVSR01000007.1"/>
</dbReference>
<protein>
    <recommendedName>
        <fullName evidence="8">Probable fructose-bisphosphate aldolase class 1</fullName>
        <ecNumber evidence="4">4.1.2.13</ecNumber>
    </recommendedName>
    <alternativeName>
        <fullName evidence="7">Fructose-bisphosphate aldolase class I</fullName>
    </alternativeName>
</protein>
<evidence type="ECO:0000256" key="3">
    <source>
        <dbReference type="ARBA" id="ARBA00010387"/>
    </source>
</evidence>
<evidence type="ECO:0000256" key="5">
    <source>
        <dbReference type="ARBA" id="ARBA00023152"/>
    </source>
</evidence>
<keyword evidence="6" id="KW-0456">Lyase</keyword>
<dbReference type="PANTHER" id="PTHR11627">
    <property type="entry name" value="FRUCTOSE-BISPHOSPHATE ALDOLASE"/>
    <property type="match status" value="1"/>
</dbReference>
<dbReference type="Gene3D" id="3.20.20.70">
    <property type="entry name" value="Aldolase class I"/>
    <property type="match status" value="1"/>
</dbReference>
<dbReference type="SUPFAM" id="SSF51569">
    <property type="entry name" value="Aldolase"/>
    <property type="match status" value="1"/>
</dbReference>
<evidence type="ECO:0000313" key="9">
    <source>
        <dbReference type="EMBL" id="PRW64010.1"/>
    </source>
</evidence>
<evidence type="ECO:0000256" key="4">
    <source>
        <dbReference type="ARBA" id="ARBA00013068"/>
    </source>
</evidence>
<comment type="catalytic activity">
    <reaction evidence="1">
        <text>beta-D-fructose 1,6-bisphosphate = D-glyceraldehyde 3-phosphate + dihydroxyacetone phosphate</text>
        <dbReference type="Rhea" id="RHEA:14729"/>
        <dbReference type="ChEBI" id="CHEBI:32966"/>
        <dbReference type="ChEBI" id="CHEBI:57642"/>
        <dbReference type="ChEBI" id="CHEBI:59776"/>
        <dbReference type="EC" id="4.1.2.13"/>
    </reaction>
</comment>
<reference evidence="9 10" key="1">
    <citation type="submission" date="2018-03" db="EMBL/GenBank/DDBJ databases">
        <title>Actinopolyspora mortivallis from Sahara, screening for active biomolecules.</title>
        <authorList>
            <person name="Selama O."/>
            <person name="Wellington E.M.H."/>
            <person name="Hacene H."/>
        </authorList>
    </citation>
    <scope>NUCLEOTIDE SEQUENCE [LARGE SCALE GENOMIC DNA]</scope>
    <source>
        <strain evidence="9 10">M5A</strain>
    </source>
</reference>
<organism evidence="9 10">
    <name type="scientific">Actinopolyspora mortivallis</name>
    <dbReference type="NCBI Taxonomy" id="33906"/>
    <lineage>
        <taxon>Bacteria</taxon>
        <taxon>Bacillati</taxon>
        <taxon>Actinomycetota</taxon>
        <taxon>Actinomycetes</taxon>
        <taxon>Actinopolysporales</taxon>
        <taxon>Actinopolysporaceae</taxon>
        <taxon>Actinopolyspora</taxon>
    </lineage>
</organism>
<evidence type="ECO:0000256" key="1">
    <source>
        <dbReference type="ARBA" id="ARBA00000441"/>
    </source>
</evidence>
<comment type="caution">
    <text evidence="9">The sequence shown here is derived from an EMBL/GenBank/DDBJ whole genome shotgun (WGS) entry which is preliminary data.</text>
</comment>
<dbReference type="InParanoid" id="A0A2T0GY35"/>
<dbReference type="STRING" id="1050202.GCA_000384035_01572"/>
<dbReference type="AlphaFoldDB" id="A0A2T0GY35"/>
<evidence type="ECO:0000256" key="6">
    <source>
        <dbReference type="ARBA" id="ARBA00023239"/>
    </source>
</evidence>
<dbReference type="UniPathway" id="UPA00109">
    <property type="reaction ID" value="UER00183"/>
</dbReference>
<dbReference type="EC" id="4.1.2.13" evidence="4"/>
<dbReference type="EMBL" id="PVSR01000007">
    <property type="protein sequence ID" value="PRW64010.1"/>
    <property type="molecule type" value="Genomic_DNA"/>
</dbReference>
<keyword evidence="5" id="KW-0324">Glycolysis</keyword>
<accession>A0A2T0GY35</accession>
<evidence type="ECO:0000256" key="2">
    <source>
        <dbReference type="ARBA" id="ARBA00004714"/>
    </source>
</evidence>
<sequence length="338" mass="36627">MFSDDMRLIAREMVAPGKGILAADESTGTMEKRLHAVGLDSTEEVRRQYRELIVSTPGLGESISGVILFDETVRQESSAGVPLRKVAEENGILPGIKVDKGAKPLAGSDGEKITEGLDGLRDRLTEYAGMGMKFTKWRAVLDIGNGHPSDYAIHVNAHALARYAALSQEAGLVPMVEPEVLMDGDHSLEDAETATTRTLREVFEQLAKQGVELESMVLKPNMVVAGKECPRQPETEQVAEATVRTLRRTVPSAVPGIAFLSGGQGDEEATVNLNAINQLGPLPWQVTFSFGRGLLAPTLQEWVGRAENVDSAQRVLAHRARLNGAARQGRYDAELEHV</sequence>